<proteinExistence type="predicted"/>
<protein>
    <recommendedName>
        <fullName evidence="3">DUF4198 domain-containing protein</fullName>
    </recommendedName>
</protein>
<gene>
    <name evidence="1" type="ORF">C7383_10123</name>
</gene>
<evidence type="ECO:0000313" key="1">
    <source>
        <dbReference type="EMBL" id="PWJ78655.1"/>
    </source>
</evidence>
<organism evidence="1 2">
    <name type="scientific">Murimonas intestini</name>
    <dbReference type="NCBI Taxonomy" id="1337051"/>
    <lineage>
        <taxon>Bacteria</taxon>
        <taxon>Bacillati</taxon>
        <taxon>Bacillota</taxon>
        <taxon>Clostridia</taxon>
        <taxon>Lachnospirales</taxon>
        <taxon>Lachnospiraceae</taxon>
        <taxon>Murimonas</taxon>
    </lineage>
</organism>
<sequence length="239" mass="26849">MPELQFKSITSDPDWTQITVDGPFNLGVMEVQFKTLKNNKPNAYKNYLAIWEGSGNPWTDKKLRCEAIKCDPDMNKGDWAFTYKLKYQQEYVLGYCVSNDGMDDSAKSGETRAAGLCALAHIPEEGNEVTYEHTSMELIQVRSNSLSVKYNMLPGYDPKSCMNWVGLYAGDVNIYTGEPINAVSVDSSRSSDSVVFNGVPIERGTRYQLAYYMNGWTEEQDKSKLGKTAVACKLVFETE</sequence>
<reference evidence="1 2" key="1">
    <citation type="submission" date="2018-05" db="EMBL/GenBank/DDBJ databases">
        <authorList>
            <person name="Goeker M."/>
            <person name="Huntemann M."/>
            <person name="Clum A."/>
            <person name="Pillay M."/>
            <person name="Palaniappan K."/>
            <person name="Varghese N."/>
            <person name="Mikhailova N."/>
            <person name="Stamatis D."/>
            <person name="Reddy T."/>
            <person name="Daum C."/>
            <person name="Shapiro N."/>
            <person name="Ivanova N."/>
            <person name="Kyrpides N."/>
            <person name="Woyke T."/>
        </authorList>
    </citation>
    <scope>NUCLEOTIDE SEQUENCE [LARGE SCALE GENOMIC DNA]</scope>
    <source>
        <strain evidence="1 2">DSM 26524</strain>
    </source>
</reference>
<dbReference type="AlphaFoldDB" id="A0AB73T8Y1"/>
<dbReference type="RefSeq" id="WP_109624110.1">
    <property type="nucleotide sequence ID" value="NZ_CABJAT010000001.1"/>
</dbReference>
<evidence type="ECO:0000313" key="2">
    <source>
        <dbReference type="Proteomes" id="UP000245412"/>
    </source>
</evidence>
<comment type="caution">
    <text evidence="1">The sequence shown here is derived from an EMBL/GenBank/DDBJ whole genome shotgun (WGS) entry which is preliminary data.</text>
</comment>
<evidence type="ECO:0008006" key="3">
    <source>
        <dbReference type="Google" id="ProtNLM"/>
    </source>
</evidence>
<dbReference type="EMBL" id="QGGY01000001">
    <property type="protein sequence ID" value="PWJ78655.1"/>
    <property type="molecule type" value="Genomic_DNA"/>
</dbReference>
<name>A0AB73T8Y1_9FIRM</name>
<accession>A0AB73T8Y1</accession>
<dbReference type="Proteomes" id="UP000245412">
    <property type="component" value="Unassembled WGS sequence"/>
</dbReference>
<keyword evidence="2" id="KW-1185">Reference proteome</keyword>